<keyword evidence="6" id="KW-0227">DNA damage</keyword>
<sequence>MQSEKDVINVAAAVILRGDTILAARRAYGDLSDGWEFPGGKIEDGETPEQALRREIREELDAKIDTLWYLDTVEHDYPSFHLKMECFVCNLAHGSEPHMHRAVHEELRWLTRDQLLDVSWLPADRGLVQALGTGWAEIFSANRL</sequence>
<dbReference type="SUPFAM" id="SSF55811">
    <property type="entry name" value="Nudix"/>
    <property type="match status" value="1"/>
</dbReference>
<keyword evidence="3" id="KW-0515">Mutator protein</keyword>
<dbReference type="PROSITE" id="PS00893">
    <property type="entry name" value="NUDIX_BOX"/>
    <property type="match status" value="1"/>
</dbReference>
<dbReference type="RefSeq" id="WP_078686837.1">
    <property type="nucleotide sequence ID" value="NZ_FNWT01000006.1"/>
</dbReference>
<evidence type="ECO:0000256" key="10">
    <source>
        <dbReference type="ARBA" id="ARBA00035861"/>
    </source>
</evidence>
<comment type="cofactor">
    <cofactor evidence="1">
        <name>Mg(2+)</name>
        <dbReference type="ChEBI" id="CHEBI:18420"/>
    </cofactor>
</comment>
<dbReference type="InterPro" id="IPR020084">
    <property type="entry name" value="NUDIX_hydrolase_CS"/>
</dbReference>
<dbReference type="PANTHER" id="PTHR47707">
    <property type="entry name" value="8-OXO-DGTP DIPHOSPHATASE"/>
    <property type="match status" value="1"/>
</dbReference>
<name>A0A1H6JIK9_9ACTN</name>
<evidence type="ECO:0000256" key="8">
    <source>
        <dbReference type="ARBA" id="ARBA00022842"/>
    </source>
</evidence>
<dbReference type="EC" id="3.6.1.55" evidence="11"/>
<evidence type="ECO:0000256" key="9">
    <source>
        <dbReference type="ARBA" id="ARBA00023204"/>
    </source>
</evidence>
<accession>A0A1H6JIK9</accession>
<keyword evidence="5" id="KW-0479">Metal-binding</keyword>
<gene>
    <name evidence="14" type="ORF">SAMN05216447_10695</name>
</gene>
<evidence type="ECO:0000313" key="15">
    <source>
        <dbReference type="Proteomes" id="UP000199135"/>
    </source>
</evidence>
<comment type="similarity">
    <text evidence="2 12">Belongs to the Nudix hydrolase family.</text>
</comment>
<comment type="catalytic activity">
    <reaction evidence="10">
        <text>8-oxo-dGTP + H2O = 8-oxo-dGMP + diphosphate + H(+)</text>
        <dbReference type="Rhea" id="RHEA:31575"/>
        <dbReference type="ChEBI" id="CHEBI:15377"/>
        <dbReference type="ChEBI" id="CHEBI:15378"/>
        <dbReference type="ChEBI" id="CHEBI:33019"/>
        <dbReference type="ChEBI" id="CHEBI:63224"/>
        <dbReference type="ChEBI" id="CHEBI:77896"/>
        <dbReference type="EC" id="3.6.1.55"/>
    </reaction>
</comment>
<evidence type="ECO:0000256" key="5">
    <source>
        <dbReference type="ARBA" id="ARBA00022723"/>
    </source>
</evidence>
<keyword evidence="15" id="KW-1185">Reference proteome</keyword>
<dbReference type="InterPro" id="IPR015797">
    <property type="entry name" value="NUDIX_hydrolase-like_dom_sf"/>
</dbReference>
<evidence type="ECO:0000256" key="1">
    <source>
        <dbReference type="ARBA" id="ARBA00001946"/>
    </source>
</evidence>
<evidence type="ECO:0000256" key="12">
    <source>
        <dbReference type="RuleBase" id="RU003476"/>
    </source>
</evidence>
<evidence type="ECO:0000256" key="6">
    <source>
        <dbReference type="ARBA" id="ARBA00022763"/>
    </source>
</evidence>
<dbReference type="EMBL" id="FNWT01000006">
    <property type="protein sequence ID" value="SEH59005.1"/>
    <property type="molecule type" value="Genomic_DNA"/>
</dbReference>
<dbReference type="CDD" id="cd03425">
    <property type="entry name" value="NUDIX_MutT_NudA_like"/>
    <property type="match status" value="1"/>
</dbReference>
<reference evidence="14 15" key="1">
    <citation type="submission" date="2016-10" db="EMBL/GenBank/DDBJ databases">
        <authorList>
            <person name="Varghese N."/>
            <person name="Submissions S."/>
        </authorList>
    </citation>
    <scope>NUCLEOTIDE SEQUENCE [LARGE SCALE GENOMIC DNA]</scope>
    <source>
        <strain evidence="14 15">WCP15</strain>
    </source>
</reference>
<comment type="caution">
    <text evidence="14">The sequence shown here is derived from an EMBL/GenBank/DDBJ whole genome shotgun (WGS) entry which is preliminary data.</text>
</comment>
<keyword evidence="9" id="KW-0234">DNA repair</keyword>
<evidence type="ECO:0000256" key="11">
    <source>
        <dbReference type="ARBA" id="ARBA00038905"/>
    </source>
</evidence>
<evidence type="ECO:0000256" key="2">
    <source>
        <dbReference type="ARBA" id="ARBA00005582"/>
    </source>
</evidence>
<keyword evidence="7 12" id="KW-0378">Hydrolase</keyword>
<feature type="domain" description="Nudix hydrolase" evidence="13">
    <location>
        <begin position="5"/>
        <end position="133"/>
    </location>
</feature>
<dbReference type="Gene3D" id="3.90.79.10">
    <property type="entry name" value="Nucleoside Triphosphate Pyrophosphohydrolase"/>
    <property type="match status" value="1"/>
</dbReference>
<dbReference type="InterPro" id="IPR000086">
    <property type="entry name" value="NUDIX_hydrolase_dom"/>
</dbReference>
<evidence type="ECO:0000259" key="13">
    <source>
        <dbReference type="PROSITE" id="PS51462"/>
    </source>
</evidence>
<evidence type="ECO:0000256" key="7">
    <source>
        <dbReference type="ARBA" id="ARBA00022801"/>
    </source>
</evidence>
<dbReference type="InterPro" id="IPR047127">
    <property type="entry name" value="MutT-like"/>
</dbReference>
<dbReference type="PRINTS" id="PR00502">
    <property type="entry name" value="NUDIXFAMILY"/>
</dbReference>
<evidence type="ECO:0000256" key="4">
    <source>
        <dbReference type="ARBA" id="ARBA00022705"/>
    </source>
</evidence>
<dbReference type="PANTHER" id="PTHR47707:SF1">
    <property type="entry name" value="NUDIX HYDROLASE FAMILY PROTEIN"/>
    <property type="match status" value="1"/>
</dbReference>
<protein>
    <recommendedName>
        <fullName evidence="11">8-oxo-dGTP diphosphatase</fullName>
        <ecNumber evidence="11">3.6.1.55</ecNumber>
    </recommendedName>
</protein>
<evidence type="ECO:0000256" key="3">
    <source>
        <dbReference type="ARBA" id="ARBA00022457"/>
    </source>
</evidence>
<dbReference type="Pfam" id="PF00293">
    <property type="entry name" value="NUDIX"/>
    <property type="match status" value="1"/>
</dbReference>
<keyword evidence="8" id="KW-0460">Magnesium</keyword>
<organism evidence="14 15">
    <name type="scientific">Parafannyhessea umbonata</name>
    <dbReference type="NCBI Taxonomy" id="604330"/>
    <lineage>
        <taxon>Bacteria</taxon>
        <taxon>Bacillati</taxon>
        <taxon>Actinomycetota</taxon>
        <taxon>Coriobacteriia</taxon>
        <taxon>Coriobacteriales</taxon>
        <taxon>Atopobiaceae</taxon>
        <taxon>Parafannyhessea</taxon>
    </lineage>
</organism>
<proteinExistence type="inferred from homology"/>
<keyword evidence="4" id="KW-0235">DNA replication</keyword>
<evidence type="ECO:0000313" key="14">
    <source>
        <dbReference type="EMBL" id="SEH59005.1"/>
    </source>
</evidence>
<dbReference type="InterPro" id="IPR020476">
    <property type="entry name" value="Nudix_hydrolase"/>
</dbReference>
<dbReference type="PROSITE" id="PS51462">
    <property type="entry name" value="NUDIX"/>
    <property type="match status" value="1"/>
</dbReference>
<dbReference type="Proteomes" id="UP000199135">
    <property type="component" value="Unassembled WGS sequence"/>
</dbReference>